<dbReference type="Gene3D" id="3.40.50.1000">
    <property type="entry name" value="HAD superfamily/HAD-like"/>
    <property type="match status" value="1"/>
</dbReference>
<evidence type="ECO:0000313" key="4">
    <source>
        <dbReference type="EMBL" id="WWD79382.1"/>
    </source>
</evidence>
<dbReference type="EC" id="3.1.3.3" evidence="3"/>
<name>A0A5C7FGW7_9BACI</name>
<dbReference type="AlphaFoldDB" id="A0A5C7FGW7"/>
<accession>A0A5C7FGW7</accession>
<comment type="catalytic activity">
    <reaction evidence="3">
        <text>O-phospho-D-serine + H2O = D-serine + phosphate</text>
        <dbReference type="Rhea" id="RHEA:24873"/>
        <dbReference type="ChEBI" id="CHEBI:15377"/>
        <dbReference type="ChEBI" id="CHEBI:35247"/>
        <dbReference type="ChEBI" id="CHEBI:43474"/>
        <dbReference type="ChEBI" id="CHEBI:58680"/>
        <dbReference type="EC" id="3.1.3.3"/>
    </reaction>
</comment>
<dbReference type="SFLD" id="SFLDG01129">
    <property type="entry name" value="C1.5:_HAD__Beta-PGM__Phosphata"/>
    <property type="match status" value="1"/>
</dbReference>
<dbReference type="RefSeq" id="WP_147804504.1">
    <property type="nucleotide sequence ID" value="NZ_CP144914.1"/>
</dbReference>
<dbReference type="OrthoDB" id="9809962at2"/>
<dbReference type="Proteomes" id="UP000321816">
    <property type="component" value="Chromosome"/>
</dbReference>
<dbReference type="HAMAP" id="MF_02240">
    <property type="entry name" value="PSP"/>
    <property type="match status" value="1"/>
</dbReference>
<dbReference type="Pfam" id="PF00702">
    <property type="entry name" value="Hydrolase"/>
    <property type="match status" value="1"/>
</dbReference>
<evidence type="ECO:0000256" key="3">
    <source>
        <dbReference type="HAMAP-Rule" id="MF_02240"/>
    </source>
</evidence>
<keyword evidence="2 3" id="KW-0460">Magnesium</keyword>
<evidence type="ECO:0000256" key="2">
    <source>
        <dbReference type="ARBA" id="ARBA00022842"/>
    </source>
</evidence>
<dbReference type="PANTHER" id="PTHR46470:SF3">
    <property type="entry name" value="N-ACYLNEURAMINATE-9-PHOSPHATASE"/>
    <property type="match status" value="1"/>
</dbReference>
<dbReference type="KEGG" id="ahal:FTX54_013295"/>
<dbReference type="InterPro" id="IPR051400">
    <property type="entry name" value="HAD-like_hydrolase"/>
</dbReference>
<dbReference type="InterPro" id="IPR036412">
    <property type="entry name" value="HAD-like_sf"/>
</dbReference>
<sequence length="266" mass="29823">MKPAVFFDLDDTILWDAKSIQLAFDRTCAFAADTYGIEADRLEKAVRSAAKKRYSSYETYEFTQKIGINPFEGLWGAFEDEEEGFAELAVIIKEYQLHAWNDGLLALGIDDHKAAETLAARFIEERKKAPVLFEDALEVLAELQDRAVLVLLTNGSPQLQQTKLTITPEITPYFDHVIISGAFGKGKPDAEIFEYALDVSKAERKNTWMVGDNPKTDILGANRAGITSVWLNRFGKEKDSGIEADHTIKDLHALLPLIPNEQNKSR</sequence>
<dbReference type="SFLD" id="SFLDS00003">
    <property type="entry name" value="Haloacid_Dehalogenase"/>
    <property type="match status" value="1"/>
</dbReference>
<dbReference type="NCBIfam" id="TIGR01509">
    <property type="entry name" value="HAD-SF-IA-v3"/>
    <property type="match status" value="1"/>
</dbReference>
<dbReference type="GO" id="GO:0036424">
    <property type="term" value="F:L-phosphoserine phosphatase activity"/>
    <property type="evidence" value="ECO:0007669"/>
    <property type="project" value="UniProtKB-UniRule"/>
</dbReference>
<keyword evidence="3" id="KW-0170">Cobalt</keyword>
<dbReference type="Gene3D" id="1.20.120.710">
    <property type="entry name" value="Haloacid dehalogenase hydrolase-like domain"/>
    <property type="match status" value="1"/>
</dbReference>
<reference evidence="4 5" key="1">
    <citation type="submission" date="2024-01" db="EMBL/GenBank/DDBJ databases">
        <title>Complete Genome Sequence of Alkalicoccus halolimnae BZ-SZ-XJ29T, a Moderately Halophilic Bacterium Isolated from a Salt Lake.</title>
        <authorList>
            <person name="Zhao B."/>
        </authorList>
    </citation>
    <scope>NUCLEOTIDE SEQUENCE [LARGE SCALE GENOMIC DNA]</scope>
    <source>
        <strain evidence="4 5">BZ-SZ-XJ29</strain>
    </source>
</reference>
<comment type="cofactor">
    <cofactor evidence="3">
        <name>Mg(2+)</name>
        <dbReference type="ChEBI" id="CHEBI:18420"/>
    </cofactor>
    <cofactor evidence="3">
        <name>Co(2+)</name>
        <dbReference type="ChEBI" id="CHEBI:48828"/>
    </cofactor>
</comment>
<proteinExistence type="inferred from homology"/>
<dbReference type="InterPro" id="IPR044266">
    <property type="entry name" value="PSP_YsaA"/>
</dbReference>
<keyword evidence="3" id="KW-0028">Amino-acid biosynthesis</keyword>
<comment type="pathway">
    <text evidence="3">Amino-acid biosynthesis; L-serine biosynthesis; L-serine from 3-phospho-D-glycerate: step 3/3.</text>
</comment>
<gene>
    <name evidence="4" type="ORF">FTX54_013295</name>
</gene>
<dbReference type="GO" id="GO:0006564">
    <property type="term" value="P:L-serine biosynthetic process"/>
    <property type="evidence" value="ECO:0007669"/>
    <property type="project" value="UniProtKB-UniRule"/>
</dbReference>
<dbReference type="EMBL" id="CP144914">
    <property type="protein sequence ID" value="WWD79382.1"/>
    <property type="molecule type" value="Genomic_DNA"/>
</dbReference>
<protein>
    <recommendedName>
        <fullName evidence="3">Phosphoserine phosphatase</fullName>
        <shortName evidence="3">PSP</shortName>
        <ecNumber evidence="3">3.1.3.3</ecNumber>
    </recommendedName>
</protein>
<dbReference type="PANTHER" id="PTHR46470">
    <property type="entry name" value="N-ACYLNEURAMINATE-9-PHOSPHATASE"/>
    <property type="match status" value="1"/>
</dbReference>
<comment type="catalytic activity">
    <reaction evidence="3">
        <text>O-phospho-L-serine + H2O = L-serine + phosphate</text>
        <dbReference type="Rhea" id="RHEA:21208"/>
        <dbReference type="ChEBI" id="CHEBI:15377"/>
        <dbReference type="ChEBI" id="CHEBI:33384"/>
        <dbReference type="ChEBI" id="CHEBI:43474"/>
        <dbReference type="ChEBI" id="CHEBI:57524"/>
        <dbReference type="EC" id="3.1.3.3"/>
    </reaction>
</comment>
<dbReference type="InterPro" id="IPR023214">
    <property type="entry name" value="HAD_sf"/>
</dbReference>
<dbReference type="SUPFAM" id="SSF56784">
    <property type="entry name" value="HAD-like"/>
    <property type="match status" value="1"/>
</dbReference>
<organism evidence="4 5">
    <name type="scientific">Alkalicoccus halolimnae</name>
    <dbReference type="NCBI Taxonomy" id="1667239"/>
    <lineage>
        <taxon>Bacteria</taxon>
        <taxon>Bacillati</taxon>
        <taxon>Bacillota</taxon>
        <taxon>Bacilli</taxon>
        <taxon>Bacillales</taxon>
        <taxon>Bacillaceae</taxon>
        <taxon>Alkalicoccus</taxon>
    </lineage>
</organism>
<comment type="function">
    <text evidence="3">Catalyzes the last step of the phosphorylated serine biosynthetic pathway, i.e. dephosphorylation of O-phospho-L-serine to form L-serine.</text>
</comment>
<keyword evidence="1 3" id="KW-0378">Hydrolase</keyword>
<keyword evidence="5" id="KW-1185">Reference proteome</keyword>
<dbReference type="InterPro" id="IPR006439">
    <property type="entry name" value="HAD-SF_hydro_IA"/>
</dbReference>
<evidence type="ECO:0000313" key="5">
    <source>
        <dbReference type="Proteomes" id="UP000321816"/>
    </source>
</evidence>
<dbReference type="NCBIfam" id="TIGR01549">
    <property type="entry name" value="HAD-SF-IA-v1"/>
    <property type="match status" value="1"/>
</dbReference>
<evidence type="ECO:0000256" key="1">
    <source>
        <dbReference type="ARBA" id="ARBA00022801"/>
    </source>
</evidence>
<comment type="similarity">
    <text evidence="3">Belongs to the HAD-like hydrolase superfamily.</text>
</comment>
<keyword evidence="3" id="KW-0718">Serine biosynthesis</keyword>